<dbReference type="Gene3D" id="1.10.418.10">
    <property type="entry name" value="Calponin-like domain"/>
    <property type="match status" value="1"/>
</dbReference>
<dbReference type="Proteomes" id="UP000326939">
    <property type="component" value="Chromosome 17"/>
</dbReference>
<reference evidence="4" key="1">
    <citation type="journal article" date="2019" name="Gigascience">
        <title>De novo genome assembly of the endangered Acer yangbiense, a plant species with extremely small populations endemic to Yunnan Province, China.</title>
        <authorList>
            <person name="Yang J."/>
            <person name="Wariss H.M."/>
            <person name="Tao L."/>
            <person name="Zhang R."/>
            <person name="Yun Q."/>
            <person name="Hollingsworth P."/>
            <person name="Dao Z."/>
            <person name="Luo G."/>
            <person name="Guo H."/>
            <person name="Ma Y."/>
            <person name="Sun W."/>
        </authorList>
    </citation>
    <scope>NUCLEOTIDE SEQUENCE [LARGE SCALE GENOMIC DNA]</scope>
    <source>
        <strain evidence="4">cv. br00</strain>
    </source>
</reference>
<organism evidence="3 4">
    <name type="scientific">Salix brachista</name>
    <dbReference type="NCBI Taxonomy" id="2182728"/>
    <lineage>
        <taxon>Eukaryota</taxon>
        <taxon>Viridiplantae</taxon>
        <taxon>Streptophyta</taxon>
        <taxon>Embryophyta</taxon>
        <taxon>Tracheophyta</taxon>
        <taxon>Spermatophyta</taxon>
        <taxon>Magnoliopsida</taxon>
        <taxon>eudicotyledons</taxon>
        <taxon>Gunneridae</taxon>
        <taxon>Pentapetalae</taxon>
        <taxon>rosids</taxon>
        <taxon>fabids</taxon>
        <taxon>Malpighiales</taxon>
        <taxon>Salicaceae</taxon>
        <taxon>Saliceae</taxon>
        <taxon>Salix</taxon>
    </lineage>
</organism>
<dbReference type="PANTHER" id="PTHR19961">
    <property type="entry name" value="FIMBRIN/PLASTIN"/>
    <property type="match status" value="1"/>
</dbReference>
<proteinExistence type="predicted"/>
<evidence type="ECO:0000313" key="3">
    <source>
        <dbReference type="EMBL" id="KAB5516242.1"/>
    </source>
</evidence>
<protein>
    <submittedName>
        <fullName evidence="3">Uncharacterized protein</fullName>
    </submittedName>
</protein>
<dbReference type="EMBL" id="VDCV01000017">
    <property type="protein sequence ID" value="KAB5516242.1"/>
    <property type="molecule type" value="Genomic_DNA"/>
</dbReference>
<sequence length="205" mass="22685">MLDTKDPKEKARVILDHAERESAILNRIDSFVALAIPRDVELYECSYILINGCKISLCSLKSKKGKAIVGDLPPVTGKLKAFIFNKEEIAGILNELYGDLSNEIECEDFLKEAAYSFYCMELGVIRDLQGQATAKSGASKQSSSFLEATTMTLFTISESEKASYGDQIDSFLGDDPFLKQFLPIDPATKDLLNLVKDGVLLCFFD</sequence>
<dbReference type="GO" id="GO:0032432">
    <property type="term" value="C:actin filament bundle"/>
    <property type="evidence" value="ECO:0007669"/>
    <property type="project" value="TreeGrafter"/>
</dbReference>
<dbReference type="GO" id="GO:0051015">
    <property type="term" value="F:actin filament binding"/>
    <property type="evidence" value="ECO:0007669"/>
    <property type="project" value="InterPro"/>
</dbReference>
<dbReference type="PANTHER" id="PTHR19961:SF62">
    <property type="entry name" value="FIMBRIN-1"/>
    <property type="match status" value="1"/>
</dbReference>
<evidence type="ECO:0000256" key="1">
    <source>
        <dbReference type="ARBA" id="ARBA00022737"/>
    </source>
</evidence>
<dbReference type="GO" id="GO:0051017">
    <property type="term" value="P:actin filament bundle assembly"/>
    <property type="evidence" value="ECO:0007669"/>
    <property type="project" value="InterPro"/>
</dbReference>
<dbReference type="GO" id="GO:0005737">
    <property type="term" value="C:cytoplasm"/>
    <property type="evidence" value="ECO:0007669"/>
    <property type="project" value="TreeGrafter"/>
</dbReference>
<evidence type="ECO:0000256" key="2">
    <source>
        <dbReference type="ARBA" id="ARBA00023203"/>
    </source>
</evidence>
<comment type="caution">
    <text evidence="3">The sequence shown here is derived from an EMBL/GenBank/DDBJ whole genome shotgun (WGS) entry which is preliminary data.</text>
</comment>
<evidence type="ECO:0000313" key="4">
    <source>
        <dbReference type="Proteomes" id="UP000326939"/>
    </source>
</evidence>
<keyword evidence="1" id="KW-0677">Repeat</keyword>
<keyword evidence="4" id="KW-1185">Reference proteome</keyword>
<dbReference type="GO" id="GO:0051639">
    <property type="term" value="P:actin filament network formation"/>
    <property type="evidence" value="ECO:0007669"/>
    <property type="project" value="TreeGrafter"/>
</dbReference>
<dbReference type="AlphaFoldDB" id="A0A5N5JBN8"/>
<name>A0A5N5JBN8_9ROSI</name>
<dbReference type="InterPro" id="IPR036872">
    <property type="entry name" value="CH_dom_sf"/>
</dbReference>
<keyword evidence="2" id="KW-0009">Actin-binding</keyword>
<accession>A0A5N5JBN8</accession>
<gene>
    <name evidence="3" type="ORF">DKX38_026890</name>
</gene>
<dbReference type="SUPFAM" id="SSF47576">
    <property type="entry name" value="Calponin-homology domain, CH-domain"/>
    <property type="match status" value="1"/>
</dbReference>
<dbReference type="InterPro" id="IPR039959">
    <property type="entry name" value="Fimbrin/Plastin"/>
</dbReference>
<dbReference type="GO" id="GO:0005884">
    <property type="term" value="C:actin filament"/>
    <property type="evidence" value="ECO:0007669"/>
    <property type="project" value="TreeGrafter"/>
</dbReference>